<proteinExistence type="predicted"/>
<organism evidence="1 2">
    <name type="scientific">Costertonia aggregata</name>
    <dbReference type="NCBI Taxonomy" id="343403"/>
    <lineage>
        <taxon>Bacteria</taxon>
        <taxon>Pseudomonadati</taxon>
        <taxon>Bacteroidota</taxon>
        <taxon>Flavobacteriia</taxon>
        <taxon>Flavobacteriales</taxon>
        <taxon>Flavobacteriaceae</taxon>
        <taxon>Costertonia</taxon>
    </lineage>
</organism>
<accession>A0A7H9APG8</accession>
<name>A0A7H9APG8_9FLAO</name>
<evidence type="ECO:0000313" key="1">
    <source>
        <dbReference type="EMBL" id="QLG45304.1"/>
    </source>
</evidence>
<dbReference type="RefSeq" id="WP_179241593.1">
    <property type="nucleotide sequence ID" value="NZ_CP058595.1"/>
</dbReference>
<gene>
    <name evidence="1" type="ORF">HYG79_08070</name>
</gene>
<dbReference type="Proteomes" id="UP000509302">
    <property type="component" value="Chromosome"/>
</dbReference>
<reference evidence="1 2" key="1">
    <citation type="journal article" date="2006" name="Int. J. Syst. Evol. Microbiol.">
        <title>Costertonia aggregata gen. nov., sp. nov., a mesophilic marine bacterium of the family Flavobacteriaceae, isolated from a mature biofilm.</title>
        <authorList>
            <person name="Kwon K.K."/>
            <person name="Lee Y.K."/>
            <person name="Lee H.K."/>
        </authorList>
    </citation>
    <scope>NUCLEOTIDE SEQUENCE [LARGE SCALE GENOMIC DNA]</scope>
    <source>
        <strain evidence="1 2">KCCM 42265</strain>
    </source>
</reference>
<sequence length="228" mass="26251">MKKTIIILFILTGLTNSYGQELNGVWMSYNNRIVEGTTYHTTGDEGIIIDFDNSTMGHIKTDTVVKIKVNFRKSKIKSRALKAKIKFRQFGQDSIEMNGLENTIYVFRKLDLAHEIDLDKNEISDFLITHQFDSIQGIKGEFSGDKFFRDITLNTPQPKNQFVNKNWNDNGYWSVKKIKGNAFLIFTIGQTEPNNILQILSISQNGLKLNQLQTDEWMENLTEIKTCL</sequence>
<keyword evidence="2" id="KW-1185">Reference proteome</keyword>
<dbReference type="EMBL" id="CP058595">
    <property type="protein sequence ID" value="QLG45304.1"/>
    <property type="molecule type" value="Genomic_DNA"/>
</dbReference>
<protein>
    <submittedName>
        <fullName evidence="1">Uncharacterized protein</fullName>
    </submittedName>
</protein>
<dbReference type="KEGG" id="cagg:HYG79_08070"/>
<dbReference type="AlphaFoldDB" id="A0A7H9APG8"/>
<evidence type="ECO:0000313" key="2">
    <source>
        <dbReference type="Proteomes" id="UP000509302"/>
    </source>
</evidence>